<proteinExistence type="inferred from homology"/>
<dbReference type="EMBL" id="JPKY01000023">
    <property type="protein sequence ID" value="KFH46116.1"/>
    <property type="molecule type" value="Genomic_DNA"/>
</dbReference>
<protein>
    <recommendedName>
        <fullName evidence="3">Dynactin subunit 6</fullName>
    </recommendedName>
</protein>
<dbReference type="Gene3D" id="2.160.10.10">
    <property type="entry name" value="Hexapeptide repeat proteins"/>
    <property type="match status" value="1"/>
</dbReference>
<dbReference type="Proteomes" id="UP000029964">
    <property type="component" value="Unassembled WGS sequence"/>
</dbReference>
<gene>
    <name evidence="7" type="ORF">ACRE_031160</name>
</gene>
<evidence type="ECO:0000256" key="6">
    <source>
        <dbReference type="ARBA" id="ARBA00034687"/>
    </source>
</evidence>
<evidence type="ECO:0000256" key="4">
    <source>
        <dbReference type="ARBA" id="ARBA00022490"/>
    </source>
</evidence>
<comment type="caution">
    <text evidence="7">The sequence shown here is derived from an EMBL/GenBank/DDBJ whole genome shotgun (WGS) entry which is preliminary data.</text>
</comment>
<dbReference type="GO" id="GO:0007052">
    <property type="term" value="P:mitotic spindle organization"/>
    <property type="evidence" value="ECO:0007669"/>
    <property type="project" value="TreeGrafter"/>
</dbReference>
<dbReference type="InterPro" id="IPR027777">
    <property type="entry name" value="DCTN6"/>
</dbReference>
<sequence length="155" mass="16692">MQAETVIHPRARFESNMGSILIGRRCVIHERAHLGIEPKDTANASSGGVTVGDYVIVEVGAQIEAGGTEIGEGSVIQVGSRIGSGAKIGKQNCTVTPRSTIAPGEILPDQTVVYSNGKRRTDKRRILEARKAGLLRQINVVRSMKMIRSDPDRFG</sequence>
<accession>A0A086T9T4</accession>
<dbReference type="OrthoDB" id="2355at2759"/>
<comment type="function">
    <text evidence="6">Part of the dynactin complex that activates the molecular motor dynein for ultra-processive transport along microtubules.</text>
</comment>
<organism evidence="7 8">
    <name type="scientific">Hapsidospora chrysogenum (strain ATCC 11550 / CBS 779.69 / DSM 880 / IAM 14645 / JCM 23072 / IMI 49137)</name>
    <name type="common">Acremonium chrysogenum</name>
    <dbReference type="NCBI Taxonomy" id="857340"/>
    <lineage>
        <taxon>Eukaryota</taxon>
        <taxon>Fungi</taxon>
        <taxon>Dikarya</taxon>
        <taxon>Ascomycota</taxon>
        <taxon>Pezizomycotina</taxon>
        <taxon>Sordariomycetes</taxon>
        <taxon>Hypocreomycetidae</taxon>
        <taxon>Hypocreales</taxon>
        <taxon>Bionectriaceae</taxon>
        <taxon>Hapsidospora</taxon>
    </lineage>
</organism>
<dbReference type="SUPFAM" id="SSF51161">
    <property type="entry name" value="Trimeric LpxA-like enzymes"/>
    <property type="match status" value="1"/>
</dbReference>
<keyword evidence="8" id="KW-1185">Reference proteome</keyword>
<dbReference type="InterPro" id="IPR011004">
    <property type="entry name" value="Trimer_LpxA-like_sf"/>
</dbReference>
<name>A0A086T9T4_HAPC1</name>
<dbReference type="GO" id="GO:0070840">
    <property type="term" value="F:dynein complex binding"/>
    <property type="evidence" value="ECO:0007669"/>
    <property type="project" value="TreeGrafter"/>
</dbReference>
<dbReference type="PANTHER" id="PTHR13072">
    <property type="entry name" value="DYNACTIN 6"/>
    <property type="match status" value="1"/>
</dbReference>
<keyword evidence="5" id="KW-0206">Cytoskeleton</keyword>
<dbReference type="GO" id="GO:0005869">
    <property type="term" value="C:dynactin complex"/>
    <property type="evidence" value="ECO:0007669"/>
    <property type="project" value="InterPro"/>
</dbReference>
<dbReference type="STRING" id="857340.A0A086T9T4"/>
<evidence type="ECO:0000256" key="2">
    <source>
        <dbReference type="ARBA" id="ARBA00007719"/>
    </source>
</evidence>
<evidence type="ECO:0000256" key="5">
    <source>
        <dbReference type="ARBA" id="ARBA00023212"/>
    </source>
</evidence>
<dbReference type="HOGENOM" id="CLU_085418_2_1_1"/>
<evidence type="ECO:0000313" key="7">
    <source>
        <dbReference type="EMBL" id="KFH46116.1"/>
    </source>
</evidence>
<reference evidence="8" key="1">
    <citation type="journal article" date="2014" name="Genome Announc.">
        <title>Genome sequence and annotation of Acremonium chrysogenum, producer of the beta-lactam antibiotic cephalosporin C.</title>
        <authorList>
            <person name="Terfehr D."/>
            <person name="Dahlmann T.A."/>
            <person name="Specht T."/>
            <person name="Zadra I."/>
            <person name="Kuernsteiner H."/>
            <person name="Kueck U."/>
        </authorList>
    </citation>
    <scope>NUCLEOTIDE SEQUENCE [LARGE SCALE GENOMIC DNA]</scope>
    <source>
        <strain evidence="8">ATCC 11550 / CBS 779.69 / DSM 880 / IAM 14645 / JCM 23072 / IMI 49137</strain>
    </source>
</reference>
<dbReference type="AlphaFoldDB" id="A0A086T9T4"/>
<evidence type="ECO:0000256" key="3">
    <source>
        <dbReference type="ARBA" id="ARBA00016573"/>
    </source>
</evidence>
<dbReference type="PANTHER" id="PTHR13072:SF0">
    <property type="entry name" value="DYNACTIN SUBUNIT 6"/>
    <property type="match status" value="1"/>
</dbReference>
<evidence type="ECO:0000256" key="1">
    <source>
        <dbReference type="ARBA" id="ARBA00004245"/>
    </source>
</evidence>
<comment type="similarity">
    <text evidence="2">Belongs to the dynactin subunits 5/6 family. Dynactin subunit 6 subfamily.</text>
</comment>
<keyword evidence="4" id="KW-0963">Cytoplasm</keyword>
<evidence type="ECO:0000313" key="8">
    <source>
        <dbReference type="Proteomes" id="UP000029964"/>
    </source>
</evidence>
<comment type="subcellular location">
    <subcellularLocation>
        <location evidence="1">Cytoplasm</location>
        <location evidence="1">Cytoskeleton</location>
    </subcellularLocation>
</comment>